<evidence type="ECO:0000259" key="4">
    <source>
        <dbReference type="Pfam" id="PF00905"/>
    </source>
</evidence>
<evidence type="ECO:0000259" key="5">
    <source>
        <dbReference type="Pfam" id="PF00912"/>
    </source>
</evidence>
<gene>
    <name evidence="6" type="ORF">KIH73_01290</name>
</gene>
<dbReference type="EMBL" id="JAHBBD010000002">
    <property type="protein sequence ID" value="MBW3082029.1"/>
    <property type="molecule type" value="Genomic_DNA"/>
</dbReference>
<dbReference type="InterPro" id="IPR001460">
    <property type="entry name" value="PCN-bd_Tpept"/>
</dbReference>
<feature type="region of interest" description="Disordered" evidence="2">
    <location>
        <begin position="1"/>
        <end position="35"/>
    </location>
</feature>
<evidence type="ECO:0000256" key="2">
    <source>
        <dbReference type="SAM" id="MobiDB-lite"/>
    </source>
</evidence>
<feature type="region of interest" description="Disordered" evidence="2">
    <location>
        <begin position="642"/>
        <end position="761"/>
    </location>
</feature>
<evidence type="ECO:0000313" key="7">
    <source>
        <dbReference type="Proteomes" id="UP000812844"/>
    </source>
</evidence>
<evidence type="ECO:0000256" key="3">
    <source>
        <dbReference type="SAM" id="Phobius"/>
    </source>
</evidence>
<organism evidence="6 7">
    <name type="scientific">Bifidobacterium phasiani</name>
    <dbReference type="NCBI Taxonomy" id="2834431"/>
    <lineage>
        <taxon>Bacteria</taxon>
        <taxon>Bacillati</taxon>
        <taxon>Actinomycetota</taxon>
        <taxon>Actinomycetes</taxon>
        <taxon>Bifidobacteriales</taxon>
        <taxon>Bifidobacteriaceae</taxon>
        <taxon>Bifidobacterium</taxon>
    </lineage>
</organism>
<dbReference type="RefSeq" id="WP_219079751.1">
    <property type="nucleotide sequence ID" value="NZ_JAHBBD010000002.1"/>
</dbReference>
<feature type="domain" description="Penicillin-binding protein transpeptidase" evidence="4">
    <location>
        <begin position="357"/>
        <end position="581"/>
    </location>
</feature>
<keyword evidence="1" id="KW-0808">Transferase</keyword>
<protein>
    <submittedName>
        <fullName evidence="6">Penicillin-binding protein</fullName>
    </submittedName>
</protein>
<feature type="compositionally biased region" description="Polar residues" evidence="2">
    <location>
        <begin position="1"/>
        <end position="10"/>
    </location>
</feature>
<dbReference type="InterPro" id="IPR050396">
    <property type="entry name" value="Glycosyltr_51/Transpeptidase"/>
</dbReference>
<dbReference type="PANTHER" id="PTHR32282:SF34">
    <property type="entry name" value="PENICILLIN-BINDING PROTEIN 1A"/>
    <property type="match status" value="1"/>
</dbReference>
<keyword evidence="3" id="KW-0472">Membrane</keyword>
<feature type="compositionally biased region" description="Gly residues" evidence="2">
    <location>
        <begin position="744"/>
        <end position="761"/>
    </location>
</feature>
<evidence type="ECO:0000256" key="1">
    <source>
        <dbReference type="ARBA" id="ARBA00022679"/>
    </source>
</evidence>
<feature type="compositionally biased region" description="Gly residues" evidence="2">
    <location>
        <begin position="715"/>
        <end position="736"/>
    </location>
</feature>
<keyword evidence="3" id="KW-0812">Transmembrane</keyword>
<keyword evidence="7" id="KW-1185">Reference proteome</keyword>
<accession>A0ABS6W6A9</accession>
<feature type="domain" description="Glycosyl transferase family 51" evidence="5">
    <location>
        <begin position="90"/>
        <end position="261"/>
    </location>
</feature>
<name>A0ABS6W6A9_9BIFI</name>
<reference evidence="6 7" key="1">
    <citation type="submission" date="2021-05" db="EMBL/GenBank/DDBJ databases">
        <title>Phylogenetic classification of ten novel species belonging to the genus Bifidobacterium comprising B. colchicus sp. nov., B. abeli sp. nov., B. bicoloris sp. nov., B. guerezis sp. nov., B. rosaliae sp. nov., B. santillanensis sp. nov., B. argentati sp. nov., B. amazzoni sp. nov., B. pluviali sp. nov., and B. pinnaculum sp. nov.</title>
        <authorList>
            <person name="Lugli G.A."/>
            <person name="Ruiz Garcia L."/>
            <person name="Margolles A."/>
            <person name="Ventura M."/>
        </authorList>
    </citation>
    <scope>NUCLEOTIDE SEQUENCE [LARGE SCALE GENOMIC DNA]</scope>
    <source>
        <strain evidence="6 7">6T3</strain>
    </source>
</reference>
<sequence>MVSQTRTVNRTPAGRHRGGGLHRSSGSKGPRPRGRRKHRILKWVLGVIGALLVAGIGAFAYLYVTTDIPEPESVAIAENTTVYYADGTTPIGTFSEQNRDIIDCSVLPDYVGQAVVASEDRSFYTNRGIDFIGIGRALWNNITTGSRQGGSTITQQYAERYYLGDTTTYLGKLREAILALKITQTQSKDEILCNYMNTIYLGRGAYGIQAAAQAYFGKNAADLTVSESAMLAGIIPSPSTWDPAVDPDQAEARFERVIGIMESDGYITADEADQAAMPATIEYSQSNAYQGPNGYLLQMVRDELTGDGAFTAEQLDTGGYSIITTIQKDKQDLMYATVSPSQNGMQGVVPDGMEFGAISVNAHDGSIISVYAGEDYLTKQLNQATQSQYEIGSTMKPMALLGAIQEGVSLDTEFNGNSPQRFAGIADTVSNFGNASYGWVDLYSATANSLNTVYMAVQEQLGTERIAEIAKTAGAESDALDGTNPFTVLGNNALTTADVARMYATIANQGNRPTLHIVSNVQSAEGEDLYRAPTDTEQVFDANDTALVTKAMTGTVQYGTATEARAVGHNLAMKTGTANDSFAASTVGFTPSVVSVFAMWYPDENGNPQEIPSFGGWSGGSDYPVHLFTQYMTQALAGTENETFPTATDDGKIGGSDGSWGRGSTTTELLQQQEAQRQAQEEAQRQAEEEAQRQAEEEAQRQQEAEQQSQEPTTGNGGAGGGSTDGGETGGSGSTGGDDSSGSGESGGGTGSDGANGGASQ</sequence>
<dbReference type="PANTHER" id="PTHR32282">
    <property type="entry name" value="BINDING PROTEIN TRANSPEPTIDASE, PUTATIVE-RELATED"/>
    <property type="match status" value="1"/>
</dbReference>
<keyword evidence="3" id="KW-1133">Transmembrane helix</keyword>
<dbReference type="Proteomes" id="UP000812844">
    <property type="component" value="Unassembled WGS sequence"/>
</dbReference>
<comment type="caution">
    <text evidence="6">The sequence shown here is derived from an EMBL/GenBank/DDBJ whole genome shotgun (WGS) entry which is preliminary data.</text>
</comment>
<feature type="compositionally biased region" description="Low complexity" evidence="2">
    <location>
        <begin position="705"/>
        <end position="714"/>
    </location>
</feature>
<feature type="transmembrane region" description="Helical" evidence="3">
    <location>
        <begin position="40"/>
        <end position="64"/>
    </location>
</feature>
<dbReference type="InterPro" id="IPR001264">
    <property type="entry name" value="Glyco_trans_51"/>
</dbReference>
<evidence type="ECO:0000313" key="6">
    <source>
        <dbReference type="EMBL" id="MBW3082029.1"/>
    </source>
</evidence>
<dbReference type="Pfam" id="PF00905">
    <property type="entry name" value="Transpeptidase"/>
    <property type="match status" value="1"/>
</dbReference>
<proteinExistence type="predicted"/>
<dbReference type="Pfam" id="PF00912">
    <property type="entry name" value="Transgly"/>
    <property type="match status" value="1"/>
</dbReference>
<feature type="compositionally biased region" description="Basic and acidic residues" evidence="2">
    <location>
        <begin position="679"/>
        <end position="704"/>
    </location>
</feature>